<keyword evidence="2" id="KW-0812">Transmembrane</keyword>
<sequence length="3476" mass="369961">MNFNRNKRPAQGASGKGLLHSRLAQRAIAIVGALALAFFGLTAAVVYADGADFGDLASDPVGTVARAYQNALGLGRAAGDESAPVADDMTVNSWKDYMNASVATNGTANVGRIWTDKSVSTGDIKLDPNGGTITKAKSSDFLVALSALSSTSNKVTYTDKPLDIVLVLDRSGSMEQNRVSDTAYYPVNDIVESDYNKFAGIPTGGSVAPQYYALVDGKYVEIEEQVDDNSILGTGSVTHEAWRLNGQNIEPITDPNDTEGKIQFYRGGNLRIDALKAAVSQFIDQTEAANANISDANSRHRISIVSYENNATVNAQLTTCYGDGADDLKRAVENIEAGGGTSPQDGMSEARDILNNDARSNAQKVVIFFADGEADSNSQASQAVSIARGLKTAENPTIIYSVGIFENANPDNDPADQNTQSSDRFMHAMSSNYPNATANDRNSLGQRAENTQGEDSYYKAATDAESLSQVFEQIAEDMQTGAVGVPTEVDTDHGFNMSNDGYITFTDTLGAYMEVNPEQNFTVVYKNTPYTAQYDANGGAYTMPDVSVEGNYTDKDGGSLSNINQIKISVAKSTNPALQGDTVTVQIPASLIPLLHYNVKTEDGETTVTSDPNETFPIRALYGVKVVDNIDDIMIQQLGDESSDLNTYLKGVGNTSEDGTQVYLYSNNWTRPTTADGTTATGSTTASFEPSTKNAFYYFQEDTPVYTDEACTQPATQDDLGGSGSLWYKFTYDKAGTATENWEAVEVSKANFVNHPDYYGIKGPYDQLNNDEIRDGQVYIKTGKPRLSRASDFNTAKADASNKTHTATQALSPSWNGDAINVALGNNGRIGIEMPGSLAISKDVVTPAGFPQEDVAYHESVDFDFKIHVDGASGSYTAAVVEDGQTTPVDGGIKFTEGGATYKLHDGQQLIIYGLNNGAHYTVTEDAEGGYDTEKTGDTGTIAAAETAQAAFTNTYKVTTPATVKGSTDLTGTKAIDGRAWVDDESYTFVLAQLQSGTTDDAGTAVDTVVVKGDPNKGEDPIKFNFKDLSFDTPGVYRYTIYENDAQSTIPAGVSASRARYRVTITVTDNHDGTLKAETTIQQTRRDDGTALDPWGEPGTAKFVNTYQVGETEATIQANKKATSAVGGDYGIDNDDFQFELKPVGDTAATAPMPDDAEGEGAGRVAKMTNTGTTAQFGITFDNYDFPEDENTAVFWYELTEDDTYNPVPGMDYSEQVYYAKVTIVRATDESGKAVIKTTVEYFTDADGTQAAPDNQALFTNTFDPDDVTTTEDGDTSIHGTKTVDGRNWNGDSYTFTIAEAEGYRKQDGVKMPDDCTVTVADNDDQNPKVKDTAYPFAFNGITFSKVGTYHFTITETPKPDDAKGMKYDTHETDVTVTVGVDAEAGKLKIENITYDNKDVVAADNSQAVYKNEYSASTDFGDGETGGIQVVKTLDGRALRAGEFSFTVKGIDGTGTTAEEANAKLENGDRLFGNEADGTMQIFMGDGFKFNQDDAGKTFSFVVDELSTQDEITAAGSQQTIKPNVTYDPLSYRVDLAVVDKGDGTMHVVTTITPCDAAGEPTGDDVVYTGNTDDADYTIPTVTFENRYAPDAATYDTSAAGLLNKVITGRDWLESDSFEFTIAADDSVESNLAAEAMPDPATVTVSSAGAKNGQNVSFGFGTLTFNKPGTYVYKVTEAKAGTTEGGLTYADNVATLKFKVEDNPNTGDLVVTNTSSIVTDGTFTNTYEASVDYDAVGGLNIQKTLENHALTEGQFTFEAQVLNQDGDPVGDPVEWKNPAPEKASANTVTWSPFDQPLTFDQDDAGQTIRFTVTEKNGGAEGYTYDGAKYTVEITPIDNHDGTMSVHTKVTKDGVEKPVFDQTTSADAHQTAVPDFTNTYGTDATTGDVAADVKATKTLTGRNMKADEFNFEIVTRDADPDDGAAFTSTKVATGTNAAAKDGEAGKVTFTGTNEAMTYTIDKLDQAVADGYATKELDDKGNATWTLYYSAQEKTDKLPAKVTAENPTSFDFTVTIVDNGDGTLEATVNAPENGIAFQNTYTPDDVTVGKDGDAQITVHKTFTGRPDNEWRDTDSFEFTIAADESTPDAPLPGTKTVELSSDDEPENGVATDIFGDITYTKADLGGAMTKNFVYTITETSPAENGSGITKDTHTAKVTVTVTDDGTGQLAAKVTYDNNEAANEADKAVTNAAAFTNTYKASEGGKLDGATYLKASKTLTGRAWQNGEQVDIVLRGDKGTPAPTGTPETDADRWTYAMHVSEDGSFNFPDIEYAADDLGGKESAQFTYVIRELSDTHTVVDGSDAEKAQIKQGMDYALDTYHVVVTVRDAHDGTLDVSAQMFHVRNHDGDYVTGDATGELVADNTAAFENQFDADAETLELTASKVYADPNNGKPMTDGMFSFRVTAVGDEAATAPMGDRVQTDDQGNRYIDANVDIQTKDASFGTAKFQFDGHNHTFYYEVTENMPAGANEGNGYKVDGVTYDPTTFTVKVEVTYDDQTLDSKAVMSIYKGTYEEVSKADADALAPMKVDGITFNNSYGTGGTTVDTGDAQTTATFYKVIDGRRWLDSDSFQFTITPNDGAPAFEGASGNGASTVTVTKDNPEATLADPDRTARSFNFGTVTFTDKDMTGAQMVDGKPTKTFTYTVKETAGDIAGMTYDSDREATLTIIVVDNGNGTMTATPQVQNGVFTNTYSTSVDYAAAGGFQITKTLTGRDMTAGQFEFTVKPVDGTSTSANDAAAKLGIDAGGSVQPSPEADDGTKASVATFPLAGKDMTFTQDDAGKTFAYEVSETKKGGEGYTNDDATYRVEISVAHEPATATLTVTTTVTKDGEQVGKPIVVTNASTDRAVASVDFQNSYTASTDPGDGGTPATVSTTKTLDGRPLEAGEFTFQVAYAGGDQAVVKSDVTNAADGTVDFGSFEYDTASLAQMVKDRYATITNVDEDGNATWTIQYTASELTNGLADAGVSASKASFNFTITVVDNGNGGLTATADLPENAGFTNTYTSTSEGGDPSVPMTPTGSKVIEAADGLKPNYDELAGKFTFTLSSDDPNAPMPEQTTATNDKDGNVTFGAIEFTLDDLNKALGTQDDAAEGDEGIDTQAVGGTPRKHTFTYKVTESGSAAGITNDPTTVREFSYTVHDDGEGHLTVTSDPADAPLFTFTNTYSVEPVESSPTGEGQLTITKTLTGRDMTEGEFTFVLTAPDGFTAPDGSTQFTATNAAAADGEAGAVTFAPITFTEPGTYEFTLEEQAGADNVGVGYDLDTYTITANVTDNHVGGLDVTWRINGPGGKEINFQNTYEAAPASMGFGATKVLTGRDLEEGEFTFQITNEAGDALYAEATNDATGTVNFDPMAFKQAGEYHLWISEVLPEDDDAATDGIQSENVTYDESRYELVVTVKDDGKGQLQVTNVAMADGSEPAPVFQNTYTKPEEPAKPVLPGGDTLEQTGDTMPLLLGVATVAGVALVAGGLAVRRKRGE</sequence>
<dbReference type="Gene3D" id="2.60.40.1140">
    <property type="entry name" value="Collagen-binding surface protein Cna, B-type domain"/>
    <property type="match status" value="1"/>
</dbReference>
<keyword evidence="5" id="KW-1185">Reference proteome</keyword>
<feature type="region of interest" description="Disordered" evidence="1">
    <location>
        <begin position="2082"/>
        <end position="2106"/>
    </location>
</feature>
<keyword evidence="2" id="KW-0472">Membrane</keyword>
<dbReference type="InterPro" id="IPR038174">
    <property type="entry name" value="Strep_pil_link_sf"/>
</dbReference>
<comment type="caution">
    <text evidence="4">The sequence shown here is derived from an EMBL/GenBank/DDBJ whole genome shotgun (WGS) entry which is preliminary data.</text>
</comment>
<dbReference type="Gene3D" id="3.40.50.410">
    <property type="entry name" value="von Willebrand factor, type A domain"/>
    <property type="match status" value="1"/>
</dbReference>
<accession>A0A1Y3Y5V4</accession>
<dbReference type="Pfam" id="PF13519">
    <property type="entry name" value="VWA_2"/>
    <property type="match status" value="1"/>
</dbReference>
<gene>
    <name evidence="4" type="ORF">B5G02_01365</name>
</gene>
<name>A0A1Y3Y5V4_9ACTN</name>
<dbReference type="OrthoDB" id="3221951at2"/>
<evidence type="ECO:0000256" key="2">
    <source>
        <dbReference type="SAM" id="Phobius"/>
    </source>
</evidence>
<reference evidence="5" key="1">
    <citation type="submission" date="2017-04" db="EMBL/GenBank/DDBJ databases">
        <title>Function of individual gut microbiota members based on whole genome sequencing of pure cultures obtained from chicken caecum.</title>
        <authorList>
            <person name="Medvecky M."/>
            <person name="Cejkova D."/>
            <person name="Polansky O."/>
            <person name="Karasova D."/>
            <person name="Kubasova T."/>
            <person name="Cizek A."/>
            <person name="Rychlik I."/>
        </authorList>
    </citation>
    <scope>NUCLEOTIDE SEQUENCE [LARGE SCALE GENOMIC DNA]</scope>
    <source>
        <strain evidence="5">An5</strain>
    </source>
</reference>
<proteinExistence type="predicted"/>
<evidence type="ECO:0000259" key="3">
    <source>
        <dbReference type="PROSITE" id="PS50234"/>
    </source>
</evidence>
<dbReference type="NCBIfam" id="TIGR03786">
    <property type="entry name" value="strep_pil_rpt"/>
    <property type="match status" value="7"/>
</dbReference>
<dbReference type="EMBL" id="NFIE01000002">
    <property type="protein sequence ID" value="OUN89710.1"/>
    <property type="molecule type" value="Genomic_DNA"/>
</dbReference>
<dbReference type="CDD" id="cd00198">
    <property type="entry name" value="vWFA"/>
    <property type="match status" value="1"/>
</dbReference>
<feature type="region of interest" description="Disordered" evidence="1">
    <location>
        <begin position="430"/>
        <end position="451"/>
    </location>
</feature>
<dbReference type="SUPFAM" id="SSF53300">
    <property type="entry name" value="vWA-like"/>
    <property type="match status" value="1"/>
</dbReference>
<protein>
    <recommendedName>
        <fullName evidence="3">VWFA domain-containing protein</fullName>
    </recommendedName>
</protein>
<dbReference type="SMART" id="SM00327">
    <property type="entry name" value="VWA"/>
    <property type="match status" value="1"/>
</dbReference>
<dbReference type="Pfam" id="PF12892">
    <property type="entry name" value="FctA"/>
    <property type="match status" value="16"/>
</dbReference>
<dbReference type="InterPro" id="IPR055382">
    <property type="entry name" value="DUF7601"/>
</dbReference>
<evidence type="ECO:0000256" key="1">
    <source>
        <dbReference type="SAM" id="MobiDB-lite"/>
    </source>
</evidence>
<organism evidence="4 5">
    <name type="scientific">[Collinsella] massiliensis</name>
    <dbReference type="NCBI Taxonomy" id="1232426"/>
    <lineage>
        <taxon>Bacteria</taxon>
        <taxon>Bacillati</taxon>
        <taxon>Actinomycetota</taxon>
        <taxon>Coriobacteriia</taxon>
        <taxon>Coriobacteriales</taxon>
        <taxon>Coriobacteriaceae</taxon>
        <taxon>Enorma</taxon>
    </lineage>
</organism>
<keyword evidence="2" id="KW-1133">Transmembrane helix</keyword>
<dbReference type="PROSITE" id="PS50234">
    <property type="entry name" value="VWFA"/>
    <property type="match status" value="1"/>
</dbReference>
<dbReference type="InterPro" id="IPR002035">
    <property type="entry name" value="VWF_A"/>
</dbReference>
<feature type="transmembrane region" description="Helical" evidence="2">
    <location>
        <begin position="3451"/>
        <end position="3470"/>
    </location>
</feature>
<evidence type="ECO:0000313" key="4">
    <source>
        <dbReference type="EMBL" id="OUN89710.1"/>
    </source>
</evidence>
<dbReference type="InterPro" id="IPR022464">
    <property type="entry name" value="Strep_pil_isopept_link"/>
</dbReference>
<dbReference type="Pfam" id="PF24547">
    <property type="entry name" value="DUF7601"/>
    <property type="match status" value="1"/>
</dbReference>
<feature type="transmembrane region" description="Helical" evidence="2">
    <location>
        <begin position="27"/>
        <end position="48"/>
    </location>
</feature>
<dbReference type="Gene3D" id="2.60.40.3050">
    <property type="match status" value="16"/>
</dbReference>
<dbReference type="InterPro" id="IPR036465">
    <property type="entry name" value="vWFA_dom_sf"/>
</dbReference>
<evidence type="ECO:0000313" key="5">
    <source>
        <dbReference type="Proteomes" id="UP000195781"/>
    </source>
</evidence>
<dbReference type="Proteomes" id="UP000195781">
    <property type="component" value="Unassembled WGS sequence"/>
</dbReference>
<feature type="domain" description="VWFA" evidence="3">
    <location>
        <begin position="248"/>
        <end position="474"/>
    </location>
</feature>